<dbReference type="EC" id="5.4.99.-" evidence="6"/>
<accession>A0A0E3K437</accession>
<sequence length="300" mass="34576">MEKNKLIFRVKGNEEGMKLRAYLKDVQKLSSRLIKGAALDGRISVNNNRVKLNYIIKLDDEIAFDVEKKESQNIEPEKIDIDVVYEDSDLIVVNKQPGIVVHPTKSYPNGTLANGLLYYFKEKGEQCIVRLVSRLDMDTSGLIIIAKNQFAHMSLARDMHKEDFEKSYLAVVHGNLKEKEGIINLPIYRTDDGSIRRVVDERGQESITCYSVQESFNKGDLIKLTLKTGRTHQIRVHMTHIGHPLYGDTLYGQIEDKEYIERQALHAYRLVFPHPRTREMLELEIGLPKDLQELIEKIKN</sequence>
<dbReference type="PROSITE" id="PS50889">
    <property type="entry name" value="S4"/>
    <property type="match status" value="1"/>
</dbReference>
<comment type="similarity">
    <text evidence="2 6">Belongs to the pseudouridine synthase RluA family.</text>
</comment>
<dbReference type="Pfam" id="PF00849">
    <property type="entry name" value="PseudoU_synth_2"/>
    <property type="match status" value="1"/>
</dbReference>
<comment type="function">
    <text evidence="6">Responsible for synthesis of pseudouridine from uracil.</text>
</comment>
<dbReference type="EMBL" id="CP009933">
    <property type="protein sequence ID" value="AKA72108.1"/>
    <property type="molecule type" value="Genomic_DNA"/>
</dbReference>
<evidence type="ECO:0000256" key="4">
    <source>
        <dbReference type="PIRSR" id="PIRSR606225-1"/>
    </source>
</evidence>
<evidence type="ECO:0000259" key="7">
    <source>
        <dbReference type="Pfam" id="PF00849"/>
    </source>
</evidence>
<dbReference type="GO" id="GO:0009982">
    <property type="term" value="F:pseudouridine synthase activity"/>
    <property type="evidence" value="ECO:0007669"/>
    <property type="project" value="InterPro"/>
</dbReference>
<keyword evidence="3 6" id="KW-0413">Isomerase</keyword>
<dbReference type="PANTHER" id="PTHR21600">
    <property type="entry name" value="MITOCHONDRIAL RNA PSEUDOURIDINE SYNTHASE"/>
    <property type="match status" value="1"/>
</dbReference>
<evidence type="ECO:0000313" key="8">
    <source>
        <dbReference type="EMBL" id="AKA72108.1"/>
    </source>
</evidence>
<dbReference type="SUPFAM" id="SSF55120">
    <property type="entry name" value="Pseudouridine synthase"/>
    <property type="match status" value="1"/>
</dbReference>
<evidence type="ECO:0000256" key="5">
    <source>
        <dbReference type="PROSITE-ProRule" id="PRU00182"/>
    </source>
</evidence>
<evidence type="ECO:0000256" key="1">
    <source>
        <dbReference type="ARBA" id="ARBA00000073"/>
    </source>
</evidence>
<dbReference type="HOGENOM" id="CLU_016902_8_2_9"/>
<dbReference type="NCBIfam" id="TIGR00005">
    <property type="entry name" value="rluA_subfam"/>
    <property type="match status" value="1"/>
</dbReference>
<dbReference type="CDD" id="cd00165">
    <property type="entry name" value="S4"/>
    <property type="match status" value="1"/>
</dbReference>
<dbReference type="GO" id="GO:0140098">
    <property type="term" value="F:catalytic activity, acting on RNA"/>
    <property type="evidence" value="ECO:0007669"/>
    <property type="project" value="UniProtKB-ARBA"/>
</dbReference>
<dbReference type="FunFam" id="3.30.2350.10:FF:000005">
    <property type="entry name" value="Pseudouridine synthase"/>
    <property type="match status" value="1"/>
</dbReference>
<keyword evidence="9" id="KW-1185">Reference proteome</keyword>
<proteinExistence type="inferred from homology"/>
<dbReference type="RefSeq" id="WP_029163313.1">
    <property type="nucleotide sequence ID" value="NZ_CP009933.1"/>
</dbReference>
<dbReference type="Proteomes" id="UP000033115">
    <property type="component" value="Chromosome"/>
</dbReference>
<dbReference type="InterPro" id="IPR020103">
    <property type="entry name" value="PsdUridine_synth_cat_dom_sf"/>
</dbReference>
<reference evidence="8 9" key="1">
    <citation type="journal article" date="2015" name="J. Biotechnol.">
        <title>Complete genome sequence of a malodorant-producing acetogen, Clostridium scatologenes ATCC 25775(T).</title>
        <authorList>
            <person name="Zhu Z."/>
            <person name="Guo T."/>
            <person name="Zheng H."/>
            <person name="Song T."/>
            <person name="Ouyang P."/>
            <person name="Xie J."/>
        </authorList>
    </citation>
    <scope>NUCLEOTIDE SEQUENCE [LARGE SCALE GENOMIC DNA]</scope>
    <source>
        <strain evidence="8 9">ATCC 25775</strain>
    </source>
</reference>
<protein>
    <recommendedName>
        <fullName evidence="6">Pseudouridine synthase</fullName>
        <ecNumber evidence="6">5.4.99.-</ecNumber>
    </recommendedName>
</protein>
<dbReference type="InterPro" id="IPR006145">
    <property type="entry name" value="PsdUridine_synth_RsuA/RluA"/>
</dbReference>
<dbReference type="PANTHER" id="PTHR21600:SF44">
    <property type="entry name" value="RIBOSOMAL LARGE SUBUNIT PSEUDOURIDINE SYNTHASE D"/>
    <property type="match status" value="1"/>
</dbReference>
<dbReference type="InterPro" id="IPR050188">
    <property type="entry name" value="RluA_PseudoU_synthase"/>
</dbReference>
<keyword evidence="5" id="KW-0694">RNA-binding</keyword>
<gene>
    <name evidence="8" type="ORF">CSCA_4983</name>
</gene>
<dbReference type="STRING" id="1548.CSCA_4983"/>
<dbReference type="SUPFAM" id="SSF55174">
    <property type="entry name" value="Alpha-L RNA-binding motif"/>
    <property type="match status" value="1"/>
</dbReference>
<evidence type="ECO:0000256" key="3">
    <source>
        <dbReference type="ARBA" id="ARBA00023235"/>
    </source>
</evidence>
<feature type="domain" description="Pseudouridine synthase RsuA/RluA-like" evidence="7">
    <location>
        <begin position="89"/>
        <end position="240"/>
    </location>
</feature>
<dbReference type="GO" id="GO:0000455">
    <property type="term" value="P:enzyme-directed rRNA pseudouridine synthesis"/>
    <property type="evidence" value="ECO:0007669"/>
    <property type="project" value="TreeGrafter"/>
</dbReference>
<dbReference type="Gene3D" id="3.30.2350.10">
    <property type="entry name" value="Pseudouridine synthase"/>
    <property type="match status" value="1"/>
</dbReference>
<dbReference type="KEGG" id="csq:CSCA_4983"/>
<dbReference type="InterPro" id="IPR006225">
    <property type="entry name" value="PsdUridine_synth_RluC/D"/>
</dbReference>
<name>A0A0E3K437_CLOSL</name>
<comment type="catalytic activity">
    <reaction evidence="1 6">
        <text>a uridine in RNA = a pseudouridine in RNA</text>
        <dbReference type="Rhea" id="RHEA:48348"/>
        <dbReference type="Rhea" id="RHEA-COMP:12068"/>
        <dbReference type="Rhea" id="RHEA-COMP:12069"/>
        <dbReference type="ChEBI" id="CHEBI:65314"/>
        <dbReference type="ChEBI" id="CHEBI:65315"/>
    </reaction>
</comment>
<dbReference type="AlphaFoldDB" id="A0A0E3K437"/>
<organism evidence="8 9">
    <name type="scientific">Clostridium scatologenes</name>
    <dbReference type="NCBI Taxonomy" id="1548"/>
    <lineage>
        <taxon>Bacteria</taxon>
        <taxon>Bacillati</taxon>
        <taxon>Bacillota</taxon>
        <taxon>Clostridia</taxon>
        <taxon>Eubacteriales</taxon>
        <taxon>Clostridiaceae</taxon>
        <taxon>Clostridium</taxon>
    </lineage>
</organism>
<dbReference type="GO" id="GO:0003723">
    <property type="term" value="F:RNA binding"/>
    <property type="evidence" value="ECO:0007669"/>
    <property type="project" value="UniProtKB-KW"/>
</dbReference>
<evidence type="ECO:0000256" key="6">
    <source>
        <dbReference type="RuleBase" id="RU362028"/>
    </source>
</evidence>
<evidence type="ECO:0000256" key="2">
    <source>
        <dbReference type="ARBA" id="ARBA00010876"/>
    </source>
</evidence>
<evidence type="ECO:0000313" key="9">
    <source>
        <dbReference type="Proteomes" id="UP000033115"/>
    </source>
</evidence>
<feature type="active site" evidence="4">
    <location>
        <position position="136"/>
    </location>
</feature>
<dbReference type="CDD" id="cd02869">
    <property type="entry name" value="PseudoU_synth_RluA_like"/>
    <property type="match status" value="1"/>
</dbReference>